<comment type="similarity">
    <text evidence="2">Belongs to the class-I pyridoxal-phosphate-dependent aminotransferase family.</text>
</comment>
<evidence type="ECO:0000256" key="3">
    <source>
        <dbReference type="ARBA" id="ARBA00022576"/>
    </source>
</evidence>
<evidence type="ECO:0000313" key="7">
    <source>
        <dbReference type="EMBL" id="KRV51501.1"/>
    </source>
</evidence>
<accession>A0A0T6LZN4</accession>
<dbReference type="InterPro" id="IPR050596">
    <property type="entry name" value="AspAT/PAT-like"/>
</dbReference>
<keyword evidence="3" id="KW-0032">Aminotransferase</keyword>
<evidence type="ECO:0000256" key="1">
    <source>
        <dbReference type="ARBA" id="ARBA00001933"/>
    </source>
</evidence>
<dbReference type="OrthoDB" id="2192472at2"/>
<dbReference type="GO" id="GO:0006520">
    <property type="term" value="P:amino acid metabolic process"/>
    <property type="evidence" value="ECO:0007669"/>
    <property type="project" value="InterPro"/>
</dbReference>
<dbReference type="AlphaFoldDB" id="A0A0T6LZN4"/>
<comment type="cofactor">
    <cofactor evidence="1">
        <name>pyridoxal 5'-phosphate</name>
        <dbReference type="ChEBI" id="CHEBI:597326"/>
    </cofactor>
</comment>
<dbReference type="InterPro" id="IPR015424">
    <property type="entry name" value="PyrdxlP-dep_Trfase"/>
</dbReference>
<dbReference type="InterPro" id="IPR015421">
    <property type="entry name" value="PyrdxlP-dep_Trfase_major"/>
</dbReference>
<comment type="caution">
    <text evidence="7">The sequence shown here is derived from an EMBL/GenBank/DDBJ whole genome shotgun (WGS) entry which is preliminary data.</text>
</comment>
<evidence type="ECO:0000313" key="8">
    <source>
        <dbReference type="Proteomes" id="UP000050867"/>
    </source>
</evidence>
<dbReference type="GO" id="GO:0008483">
    <property type="term" value="F:transaminase activity"/>
    <property type="evidence" value="ECO:0007669"/>
    <property type="project" value="UniProtKB-KW"/>
</dbReference>
<dbReference type="STRING" id="76728.AQ490_00175"/>
<dbReference type="Proteomes" id="UP000050867">
    <property type="component" value="Unassembled WGS sequence"/>
</dbReference>
<dbReference type="Pfam" id="PF00155">
    <property type="entry name" value="Aminotran_1_2"/>
    <property type="match status" value="1"/>
</dbReference>
<evidence type="ECO:0000259" key="6">
    <source>
        <dbReference type="Pfam" id="PF00155"/>
    </source>
</evidence>
<dbReference type="CDD" id="cd00609">
    <property type="entry name" value="AAT_like"/>
    <property type="match status" value="1"/>
</dbReference>
<dbReference type="SUPFAM" id="SSF53383">
    <property type="entry name" value="PLP-dependent transferases"/>
    <property type="match status" value="1"/>
</dbReference>
<dbReference type="eggNOG" id="COG0436">
    <property type="taxonomic scope" value="Bacteria"/>
</dbReference>
<dbReference type="GO" id="GO:0030170">
    <property type="term" value="F:pyridoxal phosphate binding"/>
    <property type="evidence" value="ECO:0007669"/>
    <property type="project" value="InterPro"/>
</dbReference>
<name>A0A0T6LZN4_WENVI</name>
<gene>
    <name evidence="7" type="ORF">AQ490_00175</name>
</gene>
<evidence type="ECO:0000256" key="2">
    <source>
        <dbReference type="ARBA" id="ARBA00007441"/>
    </source>
</evidence>
<keyword evidence="4" id="KW-0808">Transferase</keyword>
<proteinExistence type="inferred from homology"/>
<dbReference type="PANTHER" id="PTHR46383">
    <property type="entry name" value="ASPARTATE AMINOTRANSFERASE"/>
    <property type="match status" value="1"/>
</dbReference>
<keyword evidence="8" id="KW-1185">Reference proteome</keyword>
<dbReference type="PANTHER" id="PTHR46383:SF1">
    <property type="entry name" value="ASPARTATE AMINOTRANSFERASE"/>
    <property type="match status" value="1"/>
</dbReference>
<dbReference type="EMBL" id="LLZU01000001">
    <property type="protein sequence ID" value="KRV51501.1"/>
    <property type="molecule type" value="Genomic_DNA"/>
</dbReference>
<sequence>MDSAEPGLPVHPELAARLGAATHRNARGAAPGSAGVRTAAAGYFHRRGLPTGPEQVVCAAGGGPLLLLVLSASPGDLVLPRPGRRRYPAQARLLGRRLVSVPTPAECGGVPDPFALLESVRRFRENGGDPRILVLTVPDDPTGTLPPPELLHEVCEVARDLDLLVVSDETLRDLAHHPTATAMAVSPAEILPERTVVVTGPGASLALSGWRFGVARFPSGPIGDPLLRRVLDRAAVLEAVAPAPVQDAVAWALSEPAVLDAHLAACVRLHAAVVAETRALLRRAGALCRPAQAGYQLYPDLGPVADHLARRSVSDSASLERHLLDRFGVAVSGGHRFGDDPLALRFRVTTGALYGTSTEQRWLALRAEDPLRLTHVSEALTALGLLFTELTN</sequence>
<evidence type="ECO:0000256" key="4">
    <source>
        <dbReference type="ARBA" id="ARBA00022679"/>
    </source>
</evidence>
<organism evidence="7 8">
    <name type="scientific">Wenjunlia vitaminophila</name>
    <name type="common">Streptomyces vitaminophilus</name>
    <dbReference type="NCBI Taxonomy" id="76728"/>
    <lineage>
        <taxon>Bacteria</taxon>
        <taxon>Bacillati</taxon>
        <taxon>Actinomycetota</taxon>
        <taxon>Actinomycetes</taxon>
        <taxon>Kitasatosporales</taxon>
        <taxon>Streptomycetaceae</taxon>
        <taxon>Wenjunlia</taxon>
    </lineage>
</organism>
<evidence type="ECO:0000256" key="5">
    <source>
        <dbReference type="ARBA" id="ARBA00022898"/>
    </source>
</evidence>
<feature type="domain" description="Aminotransferase class I/classII large" evidence="6">
    <location>
        <begin position="17"/>
        <end position="350"/>
    </location>
</feature>
<keyword evidence="5" id="KW-0663">Pyridoxal phosphate</keyword>
<reference evidence="7 8" key="1">
    <citation type="submission" date="2015-10" db="EMBL/GenBank/DDBJ databases">
        <title>Draft genome sequence of pyrrolomycin-producing Streptomyces vitaminophilus.</title>
        <authorList>
            <person name="Graham D.E."/>
            <person name="Mahan K.M."/>
            <person name="Klingeman D.M."/>
            <person name="Hettich R.L."/>
            <person name="Parry R.J."/>
        </authorList>
    </citation>
    <scope>NUCLEOTIDE SEQUENCE [LARGE SCALE GENOMIC DNA]</scope>
    <source>
        <strain evidence="7 8">ATCC 31673</strain>
    </source>
</reference>
<protein>
    <recommendedName>
        <fullName evidence="6">Aminotransferase class I/classII large domain-containing protein</fullName>
    </recommendedName>
</protein>
<dbReference type="InterPro" id="IPR004839">
    <property type="entry name" value="Aminotransferase_I/II_large"/>
</dbReference>
<dbReference type="Gene3D" id="3.40.640.10">
    <property type="entry name" value="Type I PLP-dependent aspartate aminotransferase-like (Major domain)"/>
    <property type="match status" value="1"/>
</dbReference>